<evidence type="ECO:0000313" key="1">
    <source>
        <dbReference type="EMBL" id="MBR0551233.1"/>
    </source>
</evidence>
<keyword evidence="2" id="KW-1185">Reference proteome</keyword>
<dbReference type="RefSeq" id="WP_284052519.1">
    <property type="nucleotide sequence ID" value="NZ_JAGRQC010000001.1"/>
</dbReference>
<evidence type="ECO:0008006" key="3">
    <source>
        <dbReference type="Google" id="ProtNLM"/>
    </source>
</evidence>
<organism evidence="1 2">
    <name type="scientific">Stakelama marina</name>
    <dbReference type="NCBI Taxonomy" id="2826939"/>
    <lineage>
        <taxon>Bacteria</taxon>
        <taxon>Pseudomonadati</taxon>
        <taxon>Pseudomonadota</taxon>
        <taxon>Alphaproteobacteria</taxon>
        <taxon>Sphingomonadales</taxon>
        <taxon>Sphingomonadaceae</taxon>
        <taxon>Stakelama</taxon>
    </lineage>
</organism>
<gene>
    <name evidence="1" type="ORF">J7S20_01795</name>
</gene>
<proteinExistence type="predicted"/>
<sequence length="171" mass="18879">MGQDITSGEGACAGAEYRAFDFWVGRWDVRPFKGGDIVAHSLIERKYEGCAIRENWMPLKGDGGGSLSSYDSRDGKWHQYWVDSSGAIVRFSGGMNHGEMVLTGLWLDFGGPGRDGLVRMTYTIEANGAVRQRGEVSFDDGGHWKPAFDLLYRRAREDADDRTAGDTDTDG</sequence>
<protein>
    <recommendedName>
        <fullName evidence="3">DUF1579 domain-containing protein</fullName>
    </recommendedName>
</protein>
<name>A0A8T4IA52_9SPHN</name>
<dbReference type="EMBL" id="JAGRQC010000001">
    <property type="protein sequence ID" value="MBR0551233.1"/>
    <property type="molecule type" value="Genomic_DNA"/>
</dbReference>
<comment type="caution">
    <text evidence="1">The sequence shown here is derived from an EMBL/GenBank/DDBJ whole genome shotgun (WGS) entry which is preliminary data.</text>
</comment>
<dbReference type="AlphaFoldDB" id="A0A8T4IA52"/>
<dbReference type="Proteomes" id="UP000676996">
    <property type="component" value="Unassembled WGS sequence"/>
</dbReference>
<evidence type="ECO:0000313" key="2">
    <source>
        <dbReference type="Proteomes" id="UP000676996"/>
    </source>
</evidence>
<reference evidence="1" key="1">
    <citation type="submission" date="2021-04" db="EMBL/GenBank/DDBJ databases">
        <title>Ouciella asimina sp. nov., isolated from the surface seawater in the hydrothermal field of Okinawa Trough.</title>
        <authorList>
            <person name="Shuang W."/>
        </authorList>
    </citation>
    <scope>NUCLEOTIDE SEQUENCE</scope>
    <source>
        <strain evidence="1">LXI357</strain>
    </source>
</reference>
<accession>A0A8T4IA52</accession>